<keyword evidence="11" id="KW-1185">Reference proteome</keyword>
<dbReference type="RefSeq" id="WP_115836365.1">
    <property type="nucleotide sequence ID" value="NZ_CP025086.1"/>
</dbReference>
<dbReference type="Gene3D" id="3.40.640.10">
    <property type="entry name" value="Type I PLP-dependent aspartate aminotransferase-like (Major domain)"/>
    <property type="match status" value="1"/>
</dbReference>
<comment type="function">
    <text evidence="7">Catalyzes the formation of L-homocysteine from O-succinyl-L-homoserine (OSHS) and hydrogen sulfide.</text>
</comment>
<dbReference type="OrthoDB" id="9805807at2"/>
<evidence type="ECO:0000256" key="6">
    <source>
        <dbReference type="ARBA" id="ARBA00071157"/>
    </source>
</evidence>
<dbReference type="InterPro" id="IPR000277">
    <property type="entry name" value="Cys/Met-Metab_PyrdxlP-dep_enz"/>
</dbReference>
<evidence type="ECO:0000256" key="5">
    <source>
        <dbReference type="ARBA" id="ARBA00060995"/>
    </source>
</evidence>
<dbReference type="PANTHER" id="PTHR11808">
    <property type="entry name" value="TRANS-SULFURATION ENZYME FAMILY MEMBER"/>
    <property type="match status" value="1"/>
</dbReference>
<dbReference type="CDD" id="cd00614">
    <property type="entry name" value="CGS_like"/>
    <property type="match status" value="1"/>
</dbReference>
<dbReference type="GO" id="GO:0016765">
    <property type="term" value="F:transferase activity, transferring alkyl or aryl (other than methyl) groups"/>
    <property type="evidence" value="ECO:0007669"/>
    <property type="project" value="UniProtKB-UniRule"/>
</dbReference>
<keyword evidence="3 7" id="KW-0808">Transferase</keyword>
<dbReference type="Pfam" id="PF01053">
    <property type="entry name" value="Cys_Met_Meta_PP"/>
    <property type="match status" value="1"/>
</dbReference>
<dbReference type="InterPro" id="IPR015421">
    <property type="entry name" value="PyrdxlP-dep_Trfase_major"/>
</dbReference>
<dbReference type="HAMAP" id="MF_02056">
    <property type="entry name" value="MetZ"/>
    <property type="match status" value="1"/>
</dbReference>
<dbReference type="GO" id="GO:0071266">
    <property type="term" value="P:'de novo' L-methionine biosynthetic process"/>
    <property type="evidence" value="ECO:0007669"/>
    <property type="project" value="UniProtKB-UniRule"/>
</dbReference>
<evidence type="ECO:0000256" key="9">
    <source>
        <dbReference type="RuleBase" id="RU362118"/>
    </source>
</evidence>
<dbReference type="Proteomes" id="UP000256900">
    <property type="component" value="Unassembled WGS sequence"/>
</dbReference>
<dbReference type="FunFam" id="3.90.1150.10:FF:000033">
    <property type="entry name" value="Cystathionine gamma-synthase"/>
    <property type="match status" value="1"/>
</dbReference>
<evidence type="ECO:0000313" key="11">
    <source>
        <dbReference type="Proteomes" id="UP000256900"/>
    </source>
</evidence>
<dbReference type="EC" id="2.5.1.-" evidence="7"/>
<organism evidence="10 11">
    <name type="scientific">Methylovirgula ligni</name>
    <dbReference type="NCBI Taxonomy" id="569860"/>
    <lineage>
        <taxon>Bacteria</taxon>
        <taxon>Pseudomonadati</taxon>
        <taxon>Pseudomonadota</taxon>
        <taxon>Alphaproteobacteria</taxon>
        <taxon>Hyphomicrobiales</taxon>
        <taxon>Beijerinckiaceae</taxon>
        <taxon>Methylovirgula</taxon>
    </lineage>
</organism>
<name>A0A3D9YYM5_9HYPH</name>
<dbReference type="SUPFAM" id="SSF53383">
    <property type="entry name" value="PLP-dependent transferases"/>
    <property type="match status" value="1"/>
</dbReference>
<dbReference type="NCBIfam" id="NF005696">
    <property type="entry name" value="PRK07504.1"/>
    <property type="match status" value="1"/>
</dbReference>
<evidence type="ECO:0000256" key="3">
    <source>
        <dbReference type="ARBA" id="ARBA00022679"/>
    </source>
</evidence>
<gene>
    <name evidence="7" type="primary">metZ</name>
    <name evidence="10" type="ORF">DES32_1390</name>
</gene>
<dbReference type="InterPro" id="IPR015422">
    <property type="entry name" value="PyrdxlP-dep_Trfase_small"/>
</dbReference>
<dbReference type="Gene3D" id="3.90.1150.10">
    <property type="entry name" value="Aspartate Aminotransferase, domain 1"/>
    <property type="match status" value="1"/>
</dbReference>
<evidence type="ECO:0000313" key="10">
    <source>
        <dbReference type="EMBL" id="REF87761.1"/>
    </source>
</evidence>
<comment type="pathway">
    <text evidence="7">Amino-acid biosynthesis; L-methionine biosynthesis via de novo pathway; L-homocysteine from O-succinyl-L-homoserine: step 1/1.</text>
</comment>
<dbReference type="GO" id="GO:0005737">
    <property type="term" value="C:cytoplasm"/>
    <property type="evidence" value="ECO:0007669"/>
    <property type="project" value="TreeGrafter"/>
</dbReference>
<accession>A0A3D9YYM5</accession>
<proteinExistence type="inferred from homology"/>
<evidence type="ECO:0000256" key="2">
    <source>
        <dbReference type="ARBA" id="ARBA00011881"/>
    </source>
</evidence>
<dbReference type="GO" id="GO:0019346">
    <property type="term" value="P:transsulfuration"/>
    <property type="evidence" value="ECO:0007669"/>
    <property type="project" value="InterPro"/>
</dbReference>
<dbReference type="EMBL" id="QUMO01000002">
    <property type="protein sequence ID" value="REF87761.1"/>
    <property type="molecule type" value="Genomic_DNA"/>
</dbReference>
<dbReference type="InterPro" id="IPR006234">
    <property type="entry name" value="O-succ-hSer_sulfhydrylase"/>
</dbReference>
<dbReference type="PIRSF" id="PIRSF001434">
    <property type="entry name" value="CGS"/>
    <property type="match status" value="1"/>
</dbReference>
<evidence type="ECO:0000256" key="4">
    <source>
        <dbReference type="ARBA" id="ARBA00022898"/>
    </source>
</evidence>
<evidence type="ECO:0000256" key="1">
    <source>
        <dbReference type="ARBA" id="ARBA00001933"/>
    </source>
</evidence>
<evidence type="ECO:0000256" key="7">
    <source>
        <dbReference type="HAMAP-Rule" id="MF_02056"/>
    </source>
</evidence>
<reference evidence="10 11" key="1">
    <citation type="submission" date="2018-08" db="EMBL/GenBank/DDBJ databases">
        <title>Genomic Encyclopedia of Type Strains, Phase IV (KMG-IV): sequencing the most valuable type-strain genomes for metagenomic binning, comparative biology and taxonomic classification.</title>
        <authorList>
            <person name="Goeker M."/>
        </authorList>
    </citation>
    <scope>NUCLEOTIDE SEQUENCE [LARGE SCALE GENOMIC DNA]</scope>
    <source>
        <strain evidence="10 11">BW863</strain>
    </source>
</reference>
<sequence>MTKKTADEALKDPKNWREATRLVHGGTLRSQFGETSEALFLTQGFVYDTAEAAEARFNGQDPGFVYSRYSNPTIAMFEERMCLLEGAEAARATASGMAAVTAALMGQLKAGDHLVSARALFGSCLYVIEELLPRFGIAATLVDGADLAQWEAAVRPETKVFFLETPTNPSLEIYDLKAIADIAHRHGARLVVDNVFASPVLQKPLQFGADCVVYSTTKHIDGQGRCLGGIILSSREFIDTYIHTYLRQTGPALSPFNAWVMLKSLETLPLRVNHQAASAARIADFLATHPNVKRLVYPGRADHPQAALARRQMKSGGTLVTFEVPGGKAGAFAVANALSIIKISNNLGDAKSIITHPATTTHQRLTPEGRAKMGISDGMLRLSVGLEDVEDLIADLSHALSALAQPGLAAE</sequence>
<keyword evidence="4 7" id="KW-0663">Pyridoxal phosphate</keyword>
<dbReference type="UniPathway" id="UPA00051">
    <property type="reaction ID" value="UER00449"/>
</dbReference>
<dbReference type="GO" id="GO:0030170">
    <property type="term" value="F:pyridoxal phosphate binding"/>
    <property type="evidence" value="ECO:0007669"/>
    <property type="project" value="UniProtKB-UniRule"/>
</dbReference>
<keyword evidence="7" id="KW-0028">Amino-acid biosynthesis</keyword>
<keyword evidence="7" id="KW-0486">Methionine biosynthesis</keyword>
<dbReference type="NCBIfam" id="TIGR01325">
    <property type="entry name" value="O_suc_HS_sulf"/>
    <property type="match status" value="1"/>
</dbReference>
<dbReference type="FunFam" id="3.40.640.10:FF:000035">
    <property type="entry name" value="O-succinylhomoserine sulfhydrylase"/>
    <property type="match status" value="1"/>
</dbReference>
<comment type="similarity">
    <text evidence="5 7">Belongs to the trans-sulfuration enzymes family. MetZ subfamily.</text>
</comment>
<comment type="cofactor">
    <cofactor evidence="1 7 9">
        <name>pyridoxal 5'-phosphate</name>
        <dbReference type="ChEBI" id="CHEBI:597326"/>
    </cofactor>
</comment>
<feature type="modified residue" description="N6-(pyridoxal phosphate)lysine" evidence="7 8">
    <location>
        <position position="218"/>
    </location>
</feature>
<dbReference type="GO" id="GO:0016846">
    <property type="term" value="F:carbon-sulfur lyase activity"/>
    <property type="evidence" value="ECO:0007669"/>
    <property type="project" value="TreeGrafter"/>
</dbReference>
<evidence type="ECO:0000256" key="8">
    <source>
        <dbReference type="PIRSR" id="PIRSR001434-2"/>
    </source>
</evidence>
<protein>
    <recommendedName>
        <fullName evidence="6 7">O-succinylhomoserine sulfhydrylase</fullName>
        <shortName evidence="7">OSH sulfhydrylase</shortName>
        <shortName evidence="7">OSHS sulfhydrylase</shortName>
        <ecNumber evidence="7">2.5.1.-</ecNumber>
    </recommendedName>
</protein>
<comment type="caution">
    <text evidence="10">The sequence shown here is derived from an EMBL/GenBank/DDBJ whole genome shotgun (WGS) entry which is preliminary data.</text>
</comment>
<comment type="subunit">
    <text evidence="2 7">Homotetramer.</text>
</comment>
<comment type="catalytic activity">
    <reaction evidence="7">
        <text>O-succinyl-L-homoserine + hydrogen sulfide = L-homocysteine + succinate</text>
        <dbReference type="Rhea" id="RHEA:27826"/>
        <dbReference type="ChEBI" id="CHEBI:29919"/>
        <dbReference type="ChEBI" id="CHEBI:30031"/>
        <dbReference type="ChEBI" id="CHEBI:57661"/>
        <dbReference type="ChEBI" id="CHEBI:58199"/>
    </reaction>
</comment>
<dbReference type="NCBIfam" id="NF006003">
    <property type="entry name" value="PRK08133.1"/>
    <property type="match status" value="1"/>
</dbReference>
<dbReference type="GO" id="GO:0071268">
    <property type="term" value="P:homocysteine biosynthetic process"/>
    <property type="evidence" value="ECO:0007669"/>
    <property type="project" value="InterPro"/>
</dbReference>
<dbReference type="PANTHER" id="PTHR11808:SF80">
    <property type="entry name" value="CYSTATHIONINE GAMMA-LYASE"/>
    <property type="match status" value="1"/>
</dbReference>
<dbReference type="AlphaFoldDB" id="A0A3D9YYM5"/>
<dbReference type="InterPro" id="IPR015424">
    <property type="entry name" value="PyrdxlP-dep_Trfase"/>
</dbReference>